<evidence type="ECO:0000256" key="1">
    <source>
        <dbReference type="SAM" id="MobiDB-lite"/>
    </source>
</evidence>
<evidence type="ECO:0000313" key="2">
    <source>
        <dbReference type="EMBL" id="OOH96005.1"/>
    </source>
</evidence>
<protein>
    <submittedName>
        <fullName evidence="2">Uncharacterized protein</fullName>
    </submittedName>
</protein>
<name>A0A1V3U296_ELIME</name>
<organism evidence="2 3">
    <name type="scientific">Elizabethkingia meningoseptica</name>
    <name type="common">Chryseobacterium meningosepticum</name>
    <dbReference type="NCBI Taxonomy" id="238"/>
    <lineage>
        <taxon>Bacteria</taxon>
        <taxon>Pseudomonadati</taxon>
        <taxon>Bacteroidota</taxon>
        <taxon>Flavobacteriia</taxon>
        <taxon>Flavobacteriales</taxon>
        <taxon>Weeksellaceae</taxon>
        <taxon>Elizabethkingia</taxon>
    </lineage>
</organism>
<proteinExistence type="predicted"/>
<keyword evidence="3" id="KW-1185">Reference proteome</keyword>
<accession>A0A1V3U296</accession>
<evidence type="ECO:0000313" key="3">
    <source>
        <dbReference type="Proteomes" id="UP000188947"/>
    </source>
</evidence>
<dbReference type="Proteomes" id="UP000188947">
    <property type="component" value="Unassembled WGS sequence"/>
</dbReference>
<gene>
    <name evidence="2" type="ORF">BMF97_06500</name>
</gene>
<dbReference type="OrthoDB" id="1450033at2"/>
<dbReference type="AlphaFoldDB" id="A0A1V3U296"/>
<dbReference type="eggNOG" id="ENOG502ZZMT">
    <property type="taxonomic scope" value="Bacteria"/>
</dbReference>
<sequence>MEKQNKITVSKEYIPPHLEVDIIEMESGIAAQSANLSPGDVNSPNTPQVEDWNNGGSLGGKDFDL</sequence>
<reference evidence="2 3" key="1">
    <citation type="submission" date="2016-11" db="EMBL/GenBank/DDBJ databases">
        <title>Genome sequence and comparative genomic analysis of clinical strain Elizabethkingia meningoseptica 61421 PRCM.</title>
        <authorList>
            <person name="Wang M."/>
            <person name="Hu S."/>
            <person name="Cao L."/>
            <person name="Jiang T."/>
            <person name="Zhou Y."/>
            <person name="Ming D."/>
        </authorList>
    </citation>
    <scope>NUCLEOTIDE SEQUENCE [LARGE SCALE GENOMIC DNA]</scope>
    <source>
        <strain evidence="2 3">61421 PRCM</strain>
    </source>
</reference>
<feature type="compositionally biased region" description="Polar residues" evidence="1">
    <location>
        <begin position="34"/>
        <end position="48"/>
    </location>
</feature>
<dbReference type="RefSeq" id="WP_016200697.1">
    <property type="nucleotide sequence ID" value="NZ_CP014338.1"/>
</dbReference>
<comment type="caution">
    <text evidence="2">The sequence shown here is derived from an EMBL/GenBank/DDBJ whole genome shotgun (WGS) entry which is preliminary data.</text>
</comment>
<dbReference type="EMBL" id="MPOG01000008">
    <property type="protein sequence ID" value="OOH96005.1"/>
    <property type="molecule type" value="Genomic_DNA"/>
</dbReference>
<dbReference type="GeneID" id="48545439"/>
<dbReference type="KEGG" id="emg:BBD33_13320"/>
<feature type="region of interest" description="Disordered" evidence="1">
    <location>
        <begin position="34"/>
        <end position="65"/>
    </location>
</feature>